<organism evidence="2">
    <name type="scientific">marine metagenome</name>
    <dbReference type="NCBI Taxonomy" id="408172"/>
    <lineage>
        <taxon>unclassified sequences</taxon>
        <taxon>metagenomes</taxon>
        <taxon>ecological metagenomes</taxon>
    </lineage>
</organism>
<dbReference type="AlphaFoldDB" id="A0A382PBR3"/>
<sequence length="52" mass="5358">MKQIVISILLLNCYLLHAQAPNMAITAANSSGTAVSDGDSTSDATLSLTFTS</sequence>
<name>A0A382PBR3_9ZZZZ</name>
<gene>
    <name evidence="2" type="ORF">METZ01_LOCUS323703</name>
</gene>
<feature type="region of interest" description="Disordered" evidence="1">
    <location>
        <begin position="30"/>
        <end position="52"/>
    </location>
</feature>
<protein>
    <submittedName>
        <fullName evidence="2">Uncharacterized protein</fullName>
    </submittedName>
</protein>
<evidence type="ECO:0000313" key="2">
    <source>
        <dbReference type="EMBL" id="SVC70849.1"/>
    </source>
</evidence>
<reference evidence="2" key="1">
    <citation type="submission" date="2018-05" db="EMBL/GenBank/DDBJ databases">
        <authorList>
            <person name="Lanie J.A."/>
            <person name="Ng W.-L."/>
            <person name="Kazmierczak K.M."/>
            <person name="Andrzejewski T.M."/>
            <person name="Davidsen T.M."/>
            <person name="Wayne K.J."/>
            <person name="Tettelin H."/>
            <person name="Glass J.I."/>
            <person name="Rusch D."/>
            <person name="Podicherti R."/>
            <person name="Tsui H.-C.T."/>
            <person name="Winkler M.E."/>
        </authorList>
    </citation>
    <scope>NUCLEOTIDE SEQUENCE</scope>
</reference>
<proteinExistence type="predicted"/>
<feature type="non-terminal residue" evidence="2">
    <location>
        <position position="52"/>
    </location>
</feature>
<dbReference type="EMBL" id="UINC01106289">
    <property type="protein sequence ID" value="SVC70849.1"/>
    <property type="molecule type" value="Genomic_DNA"/>
</dbReference>
<accession>A0A382PBR3</accession>
<evidence type="ECO:0000256" key="1">
    <source>
        <dbReference type="SAM" id="MobiDB-lite"/>
    </source>
</evidence>